<dbReference type="SUPFAM" id="SSF100895">
    <property type="entry name" value="Kazal-type serine protease inhibitors"/>
    <property type="match status" value="1"/>
</dbReference>
<feature type="transmembrane region" description="Helical" evidence="1">
    <location>
        <begin position="36"/>
        <end position="54"/>
    </location>
</feature>
<organism evidence="3">
    <name type="scientific">Clastoptera arizonana</name>
    <name type="common">Arizona spittle bug</name>
    <dbReference type="NCBI Taxonomy" id="38151"/>
    <lineage>
        <taxon>Eukaryota</taxon>
        <taxon>Metazoa</taxon>
        <taxon>Ecdysozoa</taxon>
        <taxon>Arthropoda</taxon>
        <taxon>Hexapoda</taxon>
        <taxon>Insecta</taxon>
        <taxon>Pterygota</taxon>
        <taxon>Neoptera</taxon>
        <taxon>Paraneoptera</taxon>
        <taxon>Hemiptera</taxon>
        <taxon>Auchenorrhyncha</taxon>
        <taxon>Cercopoidea</taxon>
        <taxon>Clastopteridae</taxon>
        <taxon>Clastoptera</taxon>
    </lineage>
</organism>
<evidence type="ECO:0000256" key="1">
    <source>
        <dbReference type="SAM" id="Phobius"/>
    </source>
</evidence>
<keyword evidence="1" id="KW-1133">Transmembrane helix</keyword>
<evidence type="ECO:0000313" key="3">
    <source>
        <dbReference type="EMBL" id="JAS35655.1"/>
    </source>
</evidence>
<dbReference type="Pfam" id="PF07648">
    <property type="entry name" value="Kazal_2"/>
    <property type="match status" value="1"/>
</dbReference>
<dbReference type="InterPro" id="IPR002350">
    <property type="entry name" value="Kazal_dom"/>
</dbReference>
<sequence length="109" mass="11937">LSSRLNTDKWVTIKVTVTDCVKRTSITDHISSNMKMIKLLLICVYFIVYGAAASTNSEKCLVLCPSNYSPVCGYDAKATPQTKTFPNSCSMKAHNTCEGTSYTTPCPVK</sequence>
<feature type="domain" description="Kazal-like" evidence="2">
    <location>
        <begin position="61"/>
        <end position="101"/>
    </location>
</feature>
<dbReference type="Gene3D" id="3.30.60.30">
    <property type="match status" value="1"/>
</dbReference>
<feature type="non-terminal residue" evidence="3">
    <location>
        <position position="1"/>
    </location>
</feature>
<proteinExistence type="predicted"/>
<dbReference type="EMBL" id="GEDC01001643">
    <property type="protein sequence ID" value="JAS35655.1"/>
    <property type="molecule type" value="Transcribed_RNA"/>
</dbReference>
<reference evidence="3" key="1">
    <citation type="submission" date="2015-12" db="EMBL/GenBank/DDBJ databases">
        <title>De novo transcriptome assembly of four potential Pierce s Disease insect vectors from Arizona vineyards.</title>
        <authorList>
            <person name="Tassone E.E."/>
        </authorList>
    </citation>
    <scope>NUCLEOTIDE SEQUENCE</scope>
</reference>
<dbReference type="AlphaFoldDB" id="A0A1B6ECI9"/>
<protein>
    <recommendedName>
        <fullName evidence="2">Kazal-like domain-containing protein</fullName>
    </recommendedName>
</protein>
<evidence type="ECO:0000259" key="2">
    <source>
        <dbReference type="Pfam" id="PF07648"/>
    </source>
</evidence>
<keyword evidence="1" id="KW-0812">Transmembrane</keyword>
<name>A0A1B6ECI9_9HEMI</name>
<keyword evidence="1" id="KW-0472">Membrane</keyword>
<gene>
    <name evidence="3" type="ORF">g.5040</name>
</gene>
<dbReference type="InterPro" id="IPR036058">
    <property type="entry name" value="Kazal_dom_sf"/>
</dbReference>
<accession>A0A1B6ECI9</accession>